<dbReference type="InterPro" id="IPR042213">
    <property type="entry name" value="NBD_C_sf"/>
</dbReference>
<evidence type="ECO:0000256" key="4">
    <source>
        <dbReference type="ARBA" id="ARBA00022777"/>
    </source>
</evidence>
<keyword evidence="4" id="KW-0418">Kinase</keyword>
<comment type="similarity">
    <text evidence="1">Belongs to the four-carbon acid sugar kinase family.</text>
</comment>
<dbReference type="Gene3D" id="3.40.980.20">
    <property type="entry name" value="Four-carbon acid sugar kinase, nucleotide binding domain"/>
    <property type="match status" value="1"/>
</dbReference>
<dbReference type="EMBL" id="BSVB01000001">
    <property type="protein sequence ID" value="GMA94873.1"/>
    <property type="molecule type" value="Genomic_DNA"/>
</dbReference>
<dbReference type="InterPro" id="IPR037051">
    <property type="entry name" value="4-carb_acid_sugar_kinase_N_sf"/>
</dbReference>
<organism evidence="9 10">
    <name type="scientific">Pseudolysinimonas kribbensis</name>
    <dbReference type="NCBI Taxonomy" id="433641"/>
    <lineage>
        <taxon>Bacteria</taxon>
        <taxon>Bacillati</taxon>
        <taxon>Actinomycetota</taxon>
        <taxon>Actinomycetes</taxon>
        <taxon>Micrococcales</taxon>
        <taxon>Microbacteriaceae</taxon>
        <taxon>Pseudolysinimonas</taxon>
    </lineage>
</organism>
<comment type="caution">
    <text evidence="9">The sequence shown here is derived from an EMBL/GenBank/DDBJ whole genome shotgun (WGS) entry which is preliminary data.</text>
</comment>
<evidence type="ECO:0000256" key="1">
    <source>
        <dbReference type="ARBA" id="ARBA00005715"/>
    </source>
</evidence>
<dbReference type="Pfam" id="PF17042">
    <property type="entry name" value="NBD_C"/>
    <property type="match status" value="1"/>
</dbReference>
<feature type="domain" description="Four-carbon acid sugar kinase N-terminal" evidence="7">
    <location>
        <begin position="8"/>
        <end position="233"/>
    </location>
</feature>
<dbReference type="InterPro" id="IPR031475">
    <property type="entry name" value="NBD_C"/>
</dbReference>
<dbReference type="SUPFAM" id="SSF142764">
    <property type="entry name" value="YgbK-like"/>
    <property type="match status" value="1"/>
</dbReference>
<proteinExistence type="inferred from homology"/>
<dbReference type="RefSeq" id="WP_284253750.1">
    <property type="nucleotide sequence ID" value="NZ_BAAAQO010000002.1"/>
</dbReference>
<evidence type="ECO:0000313" key="9">
    <source>
        <dbReference type="EMBL" id="GMA94873.1"/>
    </source>
</evidence>
<dbReference type="InterPro" id="IPR010737">
    <property type="entry name" value="4-carb_acid_sugar_kinase_N"/>
</dbReference>
<dbReference type="Pfam" id="PF07005">
    <property type="entry name" value="SBD_N"/>
    <property type="match status" value="1"/>
</dbReference>
<keyword evidence="6" id="KW-0119">Carbohydrate metabolism</keyword>
<dbReference type="Gene3D" id="3.40.50.10840">
    <property type="entry name" value="Putative sugar-binding, N-terminal domain"/>
    <property type="match status" value="1"/>
</dbReference>
<dbReference type="Proteomes" id="UP001157034">
    <property type="component" value="Unassembled WGS sequence"/>
</dbReference>
<reference evidence="10" key="1">
    <citation type="journal article" date="2019" name="Int. J. Syst. Evol. Microbiol.">
        <title>The Global Catalogue of Microorganisms (GCM) 10K type strain sequencing project: providing services to taxonomists for standard genome sequencing and annotation.</title>
        <authorList>
            <consortium name="The Broad Institute Genomics Platform"/>
            <consortium name="The Broad Institute Genome Sequencing Center for Infectious Disease"/>
            <person name="Wu L."/>
            <person name="Ma J."/>
        </authorList>
    </citation>
    <scope>NUCLEOTIDE SEQUENCE [LARGE SCALE GENOMIC DNA]</scope>
    <source>
        <strain evidence="10">NBRC 108894</strain>
    </source>
</reference>
<evidence type="ECO:0000313" key="10">
    <source>
        <dbReference type="Proteomes" id="UP001157034"/>
    </source>
</evidence>
<keyword evidence="2" id="KW-0808">Transferase</keyword>
<feature type="domain" description="Four-carbon acid sugar kinase nucleotide binding" evidence="8">
    <location>
        <begin position="256"/>
        <end position="411"/>
    </location>
</feature>
<evidence type="ECO:0000256" key="5">
    <source>
        <dbReference type="ARBA" id="ARBA00022840"/>
    </source>
</evidence>
<evidence type="ECO:0000256" key="2">
    <source>
        <dbReference type="ARBA" id="ARBA00022679"/>
    </source>
</evidence>
<keyword evidence="5" id="KW-0067">ATP-binding</keyword>
<sequence>MTGPSLTVVLDDDPTGTQSATDVTVLLRWDVDAIAEVLASEGSVYLQTNSRAIDEAAATALAERIRGELGEVSRRLGREILVLLRGDSTLRGHVFAEADVFAGDDGRVLFVPAFPQGGRTTIGSVHRVVIDGVDTPVGETEFAADPVFGYRSSDLVEWTRERGGRRAIPVPLEALRSTAGGAVAEALAAAGPRLLVVPDVQTDDDIRLVHAGLQRALADGAHVVVRSAATLAALCAGRLSTGYLSRPIRVEAGGVLVVCGSHTGAASAQLARLTDSLGYDPVVIATDDAFADPDAAGAAAAQAARELLARHPVVVVSTERVRRTADDTLAHGELVMRALMAATTPLVGEVGAVVSKGGITSAEVARVAFAASRARVRGQVAAGISVWDLGAGDRHGVQVVVPGNVGGAETLVDVVGALGEGNGAR</sequence>
<keyword evidence="3" id="KW-0547">Nucleotide-binding</keyword>
<evidence type="ECO:0000259" key="7">
    <source>
        <dbReference type="Pfam" id="PF07005"/>
    </source>
</evidence>
<accession>A0ABQ6K2M6</accession>
<keyword evidence="10" id="KW-1185">Reference proteome</keyword>
<evidence type="ECO:0000259" key="8">
    <source>
        <dbReference type="Pfam" id="PF17042"/>
    </source>
</evidence>
<protein>
    <recommendedName>
        <fullName evidence="11">Four-carbon acid sugar kinase family protein</fullName>
    </recommendedName>
</protein>
<evidence type="ECO:0000256" key="3">
    <source>
        <dbReference type="ARBA" id="ARBA00022741"/>
    </source>
</evidence>
<evidence type="ECO:0008006" key="11">
    <source>
        <dbReference type="Google" id="ProtNLM"/>
    </source>
</evidence>
<evidence type="ECO:0000256" key="6">
    <source>
        <dbReference type="ARBA" id="ARBA00023277"/>
    </source>
</evidence>
<gene>
    <name evidence="9" type="ORF">GCM10025881_16970</name>
</gene>
<name>A0ABQ6K2M6_9MICO</name>